<keyword evidence="2" id="KW-1185">Reference proteome</keyword>
<comment type="caution">
    <text evidence="1">The sequence shown here is derived from an EMBL/GenBank/DDBJ whole genome shotgun (WGS) entry which is preliminary data.</text>
</comment>
<reference evidence="1" key="1">
    <citation type="submission" date="2022-03" db="EMBL/GenBank/DDBJ databases">
        <authorList>
            <person name="Lindestad O."/>
        </authorList>
    </citation>
    <scope>NUCLEOTIDE SEQUENCE</scope>
</reference>
<protein>
    <submittedName>
        <fullName evidence="1">Jg1236 protein</fullName>
    </submittedName>
</protein>
<dbReference type="AlphaFoldDB" id="A0A8S4QRZ1"/>
<sequence length="131" mass="15823">MWTFRRMLAIYWTREVPNEEVLRRVNQRRELMHTIKIRSESCISGERAKAREICAPSIYYDGKSCKKKRRWSQKKVLASLHQIVDWNRECSGITSSREKQTRIYEVDCQPSLFGEAPQEKEELKHFFFQFF</sequence>
<dbReference type="Proteomes" id="UP000838756">
    <property type="component" value="Unassembled WGS sequence"/>
</dbReference>
<accession>A0A8S4QRZ1</accession>
<evidence type="ECO:0000313" key="2">
    <source>
        <dbReference type="Proteomes" id="UP000838756"/>
    </source>
</evidence>
<gene>
    <name evidence="1" type="primary">jg1236</name>
    <name evidence="1" type="ORF">PAEG_LOCUS5534</name>
</gene>
<dbReference type="OrthoDB" id="425681at2759"/>
<name>A0A8S4QRZ1_9NEOP</name>
<organism evidence="1 2">
    <name type="scientific">Pararge aegeria aegeria</name>
    <dbReference type="NCBI Taxonomy" id="348720"/>
    <lineage>
        <taxon>Eukaryota</taxon>
        <taxon>Metazoa</taxon>
        <taxon>Ecdysozoa</taxon>
        <taxon>Arthropoda</taxon>
        <taxon>Hexapoda</taxon>
        <taxon>Insecta</taxon>
        <taxon>Pterygota</taxon>
        <taxon>Neoptera</taxon>
        <taxon>Endopterygota</taxon>
        <taxon>Lepidoptera</taxon>
        <taxon>Glossata</taxon>
        <taxon>Ditrysia</taxon>
        <taxon>Papilionoidea</taxon>
        <taxon>Nymphalidae</taxon>
        <taxon>Satyrinae</taxon>
        <taxon>Satyrini</taxon>
        <taxon>Parargina</taxon>
        <taxon>Pararge</taxon>
    </lineage>
</organism>
<proteinExistence type="predicted"/>
<evidence type="ECO:0000313" key="1">
    <source>
        <dbReference type="EMBL" id="CAH2217650.1"/>
    </source>
</evidence>
<dbReference type="EMBL" id="CAKXAJ010018350">
    <property type="protein sequence ID" value="CAH2217650.1"/>
    <property type="molecule type" value="Genomic_DNA"/>
</dbReference>